<dbReference type="PROSITE" id="PS50895">
    <property type="entry name" value="SURF1"/>
    <property type="match status" value="1"/>
</dbReference>
<evidence type="ECO:0000256" key="6">
    <source>
        <dbReference type="RuleBase" id="RU363076"/>
    </source>
</evidence>
<feature type="transmembrane region" description="Helical" evidence="6">
    <location>
        <begin position="12"/>
        <end position="32"/>
    </location>
</feature>
<dbReference type="InterPro" id="IPR002994">
    <property type="entry name" value="Surf1/Shy1"/>
</dbReference>
<evidence type="ECO:0000313" key="8">
    <source>
        <dbReference type="Proteomes" id="UP000016842"/>
    </source>
</evidence>
<dbReference type="EMBL" id="ASXJ01000010">
    <property type="protein sequence ID" value="ERM03500.1"/>
    <property type="molecule type" value="Genomic_DNA"/>
</dbReference>
<dbReference type="AlphaFoldDB" id="U4VBZ1"/>
<comment type="similarity">
    <text evidence="2 6">Belongs to the SURF1 family.</text>
</comment>
<dbReference type="CDD" id="cd06662">
    <property type="entry name" value="SURF1"/>
    <property type="match status" value="1"/>
</dbReference>
<comment type="caution">
    <text evidence="7">The sequence shown here is derived from an EMBL/GenBank/DDBJ whole genome shotgun (WGS) entry which is preliminary data.</text>
</comment>
<reference evidence="7 8" key="1">
    <citation type="journal article" date="2014" name="FEMS Microbiol. Lett.">
        <title>Genome sequencing analysis reveals virulence-related gene content of Ochrobactrum intermedium strain 229E, a urease-positive strain isolated from the human gastric niche.</title>
        <authorList>
            <person name="Kulkarni G.J."/>
            <person name="Shetty S."/>
            <person name="Dharne M.S."/>
            <person name="Shouche Y.S."/>
        </authorList>
    </citation>
    <scope>NUCLEOTIDE SEQUENCE [LARGE SCALE GENOMIC DNA]</scope>
    <source>
        <strain evidence="7 8">229E</strain>
    </source>
</reference>
<evidence type="ECO:0000256" key="5">
    <source>
        <dbReference type="ARBA" id="ARBA00023136"/>
    </source>
</evidence>
<dbReference type="Pfam" id="PF02104">
    <property type="entry name" value="SURF1"/>
    <property type="match status" value="1"/>
</dbReference>
<dbReference type="PANTHER" id="PTHR23427">
    <property type="entry name" value="SURFEIT LOCUS PROTEIN"/>
    <property type="match status" value="1"/>
</dbReference>
<dbReference type="PANTHER" id="PTHR23427:SF2">
    <property type="entry name" value="SURFEIT LOCUS PROTEIN 1"/>
    <property type="match status" value="1"/>
</dbReference>
<organism evidence="7 8">
    <name type="scientific">Brucella intermedia 229E</name>
    <dbReference type="NCBI Taxonomy" id="1337887"/>
    <lineage>
        <taxon>Bacteria</taxon>
        <taxon>Pseudomonadati</taxon>
        <taxon>Pseudomonadota</taxon>
        <taxon>Alphaproteobacteria</taxon>
        <taxon>Hyphomicrobiales</taxon>
        <taxon>Brucellaceae</taxon>
        <taxon>Brucella/Ochrobactrum group</taxon>
        <taxon>Brucella</taxon>
    </lineage>
</organism>
<name>U4VBZ1_9HYPH</name>
<evidence type="ECO:0000256" key="1">
    <source>
        <dbReference type="ARBA" id="ARBA00004370"/>
    </source>
</evidence>
<dbReference type="Proteomes" id="UP000016842">
    <property type="component" value="Unassembled WGS sequence"/>
</dbReference>
<evidence type="ECO:0000256" key="3">
    <source>
        <dbReference type="ARBA" id="ARBA00022692"/>
    </source>
</evidence>
<dbReference type="PATRIC" id="fig|1337887.3.peg.279"/>
<dbReference type="GO" id="GO:0005886">
    <property type="term" value="C:plasma membrane"/>
    <property type="evidence" value="ECO:0007669"/>
    <property type="project" value="UniProtKB-SubCell"/>
</dbReference>
<keyword evidence="6" id="KW-1003">Cell membrane</keyword>
<evidence type="ECO:0000256" key="4">
    <source>
        <dbReference type="ARBA" id="ARBA00022989"/>
    </source>
</evidence>
<keyword evidence="3 6" id="KW-0812">Transmembrane</keyword>
<feature type="transmembrane region" description="Helical" evidence="6">
    <location>
        <begin position="224"/>
        <end position="242"/>
    </location>
</feature>
<accession>U4VBZ1</accession>
<gene>
    <name evidence="7" type="ORF">Q644_01315</name>
</gene>
<proteinExistence type="inferred from homology"/>
<keyword evidence="4 6" id="KW-1133">Transmembrane helix</keyword>
<sequence>MTKLQQSHRFPWGGIVMASAIALVILLALGTWQVERLQWKEALIASTEQRIHEPPLPLSEMEKVYKQEGSVEYRPVRVSGTFMHQGERHFLATHEGGAAGYNVYTPLMLEDGRFVLINRGFVPYEKKDPSTRIEGQIDGPVNVTGLARDPLSAKPGFFLPDNDPSKNIFYWKDWTAMAESADLPNLDEVVPFFIDADSKPNPGGLPVGGVTIIDFPNNHLQYAATWYGLALALIGVVGTWLWRYRKTSRG</sequence>
<keyword evidence="5 6" id="KW-0472">Membrane</keyword>
<protein>
    <recommendedName>
        <fullName evidence="6">SURF1-like protein</fullName>
    </recommendedName>
</protein>
<dbReference type="InterPro" id="IPR045214">
    <property type="entry name" value="Surf1/Surf4"/>
</dbReference>
<evidence type="ECO:0000256" key="2">
    <source>
        <dbReference type="ARBA" id="ARBA00007165"/>
    </source>
</evidence>
<evidence type="ECO:0000313" key="7">
    <source>
        <dbReference type="EMBL" id="ERM03500.1"/>
    </source>
</evidence>
<comment type="subcellular location">
    <subcellularLocation>
        <location evidence="6">Cell membrane</location>
        <topology evidence="6">Multi-pass membrane protein</topology>
    </subcellularLocation>
    <subcellularLocation>
        <location evidence="1">Membrane</location>
    </subcellularLocation>
</comment>